<protein>
    <recommendedName>
        <fullName evidence="2">LysM domain-containing protein</fullName>
    </recommendedName>
</protein>
<evidence type="ECO:0000256" key="1">
    <source>
        <dbReference type="SAM" id="MobiDB-lite"/>
    </source>
</evidence>
<dbReference type="Proteomes" id="UP001215280">
    <property type="component" value="Unassembled WGS sequence"/>
</dbReference>
<dbReference type="EMBL" id="JARJLG010000213">
    <property type="protein sequence ID" value="KAJ7727328.1"/>
    <property type="molecule type" value="Genomic_DNA"/>
</dbReference>
<sequence>MSLCLACSSSLPPKSVEPIFSTPCCSRPICPSCISANPRLARYDPCLACLGGVGVFGARKAQASTPQAREPASRNVDGAVRDEDTFVLGDDEDEEDAEPPQQSSKVVENSAPVESSPVESAPYPPSKYYIKRVDTLQGISLRFGIDGRELCRLNNLPPSTLSTTPHLLHTRGFLTLPHSAQNKLQESDARPDSADERAREVRRVRERAEKRLQTLTKEVDWRVAKAYIALADESSAADAFALKQKELGTPAATGLEAVAVDHYLDDMEWEQEQLRAGHGPHIPALPPLKEQMPIQSSSKGRW</sequence>
<dbReference type="Pfam" id="PF01476">
    <property type="entry name" value="LysM"/>
    <property type="match status" value="1"/>
</dbReference>
<dbReference type="InterPro" id="IPR036779">
    <property type="entry name" value="LysM_dom_sf"/>
</dbReference>
<feature type="compositionally biased region" description="Polar residues" evidence="1">
    <location>
        <begin position="293"/>
        <end position="302"/>
    </location>
</feature>
<feature type="domain" description="LysM" evidence="2">
    <location>
        <begin position="128"/>
        <end position="161"/>
    </location>
</feature>
<evidence type="ECO:0000259" key="2">
    <source>
        <dbReference type="Pfam" id="PF01476"/>
    </source>
</evidence>
<reference evidence="3" key="1">
    <citation type="submission" date="2023-03" db="EMBL/GenBank/DDBJ databases">
        <title>Massive genome expansion in bonnet fungi (Mycena s.s.) driven by repeated elements and novel gene families across ecological guilds.</title>
        <authorList>
            <consortium name="Lawrence Berkeley National Laboratory"/>
            <person name="Harder C.B."/>
            <person name="Miyauchi S."/>
            <person name="Viragh M."/>
            <person name="Kuo A."/>
            <person name="Thoen E."/>
            <person name="Andreopoulos B."/>
            <person name="Lu D."/>
            <person name="Skrede I."/>
            <person name="Drula E."/>
            <person name="Henrissat B."/>
            <person name="Morin E."/>
            <person name="Kohler A."/>
            <person name="Barry K."/>
            <person name="LaButti K."/>
            <person name="Morin E."/>
            <person name="Salamov A."/>
            <person name="Lipzen A."/>
            <person name="Mereny Z."/>
            <person name="Hegedus B."/>
            <person name="Baldrian P."/>
            <person name="Stursova M."/>
            <person name="Weitz H."/>
            <person name="Taylor A."/>
            <person name="Grigoriev I.V."/>
            <person name="Nagy L.G."/>
            <person name="Martin F."/>
            <person name="Kauserud H."/>
        </authorList>
    </citation>
    <scope>NUCLEOTIDE SEQUENCE</scope>
    <source>
        <strain evidence="3">CBHHK188m</strain>
    </source>
</reference>
<evidence type="ECO:0000313" key="3">
    <source>
        <dbReference type="EMBL" id="KAJ7727328.1"/>
    </source>
</evidence>
<feature type="compositionally biased region" description="Acidic residues" evidence="1">
    <location>
        <begin position="89"/>
        <end position="98"/>
    </location>
</feature>
<gene>
    <name evidence="3" type="ORF">DFH07DRAFT_757729</name>
</gene>
<accession>A0AAD7HSF6</accession>
<evidence type="ECO:0000313" key="4">
    <source>
        <dbReference type="Proteomes" id="UP001215280"/>
    </source>
</evidence>
<organism evidence="3 4">
    <name type="scientific">Mycena maculata</name>
    <dbReference type="NCBI Taxonomy" id="230809"/>
    <lineage>
        <taxon>Eukaryota</taxon>
        <taxon>Fungi</taxon>
        <taxon>Dikarya</taxon>
        <taxon>Basidiomycota</taxon>
        <taxon>Agaricomycotina</taxon>
        <taxon>Agaricomycetes</taxon>
        <taxon>Agaricomycetidae</taxon>
        <taxon>Agaricales</taxon>
        <taxon>Marasmiineae</taxon>
        <taxon>Mycenaceae</taxon>
        <taxon>Mycena</taxon>
    </lineage>
</organism>
<proteinExistence type="predicted"/>
<dbReference type="Gene3D" id="3.10.350.10">
    <property type="entry name" value="LysM domain"/>
    <property type="match status" value="1"/>
</dbReference>
<dbReference type="AlphaFoldDB" id="A0AAD7HSF6"/>
<name>A0AAD7HSF6_9AGAR</name>
<comment type="caution">
    <text evidence="3">The sequence shown here is derived from an EMBL/GenBank/DDBJ whole genome shotgun (WGS) entry which is preliminary data.</text>
</comment>
<dbReference type="InterPro" id="IPR018392">
    <property type="entry name" value="LysM"/>
</dbReference>
<feature type="region of interest" description="Disordered" evidence="1">
    <location>
        <begin position="61"/>
        <end position="122"/>
    </location>
</feature>
<feature type="region of interest" description="Disordered" evidence="1">
    <location>
        <begin position="277"/>
        <end position="302"/>
    </location>
</feature>
<keyword evidence="4" id="KW-1185">Reference proteome</keyword>